<dbReference type="RefSeq" id="WP_245196908.1">
    <property type="nucleotide sequence ID" value="NZ_JAATJE010000002.1"/>
</dbReference>
<dbReference type="EMBL" id="JAATJE010000002">
    <property type="protein sequence ID" value="NJC34973.1"/>
    <property type="molecule type" value="Genomic_DNA"/>
</dbReference>
<reference evidence="3 4" key="1">
    <citation type="submission" date="2020-03" db="EMBL/GenBank/DDBJ databases">
        <title>Genomic Encyclopedia of Type Strains, Phase IV (KMG-IV): sequencing the most valuable type-strain genomes for metagenomic binning, comparative biology and taxonomic classification.</title>
        <authorList>
            <person name="Goeker M."/>
        </authorList>
    </citation>
    <scope>NUCLEOTIDE SEQUENCE [LARGE SCALE GENOMIC DNA]</scope>
    <source>
        <strain evidence="3 4">DSM 27651</strain>
    </source>
</reference>
<evidence type="ECO:0000259" key="2">
    <source>
        <dbReference type="Pfam" id="PF07589"/>
    </source>
</evidence>
<keyword evidence="4" id="KW-1185">Reference proteome</keyword>
<evidence type="ECO:0000256" key="1">
    <source>
        <dbReference type="SAM" id="SignalP"/>
    </source>
</evidence>
<dbReference type="Pfam" id="PF07589">
    <property type="entry name" value="PEP-CTERM"/>
    <property type="match status" value="1"/>
</dbReference>
<feature type="signal peptide" evidence="1">
    <location>
        <begin position="1"/>
        <end position="22"/>
    </location>
</feature>
<protein>
    <recommendedName>
        <fullName evidence="2">Ice-binding protein C-terminal domain-containing protein</fullName>
    </recommendedName>
</protein>
<dbReference type="Proteomes" id="UP000734218">
    <property type="component" value="Unassembled WGS sequence"/>
</dbReference>
<dbReference type="NCBIfam" id="NF035944">
    <property type="entry name" value="PEPxxWA-CTERM"/>
    <property type="match status" value="1"/>
</dbReference>
<evidence type="ECO:0000313" key="4">
    <source>
        <dbReference type="Proteomes" id="UP000734218"/>
    </source>
</evidence>
<proteinExistence type="predicted"/>
<feature type="chain" id="PRO_5045146065" description="Ice-binding protein C-terminal domain-containing protein" evidence="1">
    <location>
        <begin position="23"/>
        <end position="227"/>
    </location>
</feature>
<evidence type="ECO:0000313" key="3">
    <source>
        <dbReference type="EMBL" id="NJC34973.1"/>
    </source>
</evidence>
<keyword evidence="1" id="KW-0732">Signal</keyword>
<dbReference type="InterPro" id="IPR013424">
    <property type="entry name" value="Ice-binding_C"/>
</dbReference>
<sequence length="227" mass="22743">MSRSLLLAAALGSGLLAAPASAATFEVVSGSGIRATGVSSSGPIGQSFTSVDSVLTSIGLQFNSLNPDSPNSPVTFTLREGEGLNGAVLFTGSFTLPTTINSRTPVWYDFALPNVAVTAGSLYTALVSTTSSRLALVYGPDVAIGGPNNGQPLSGDAYLPGQLIATGSTGGAICRGDASICDANFRVSGVTPPAAAVPEPATWAMMIGGFGLVGGALRRRRTGTVFA</sequence>
<dbReference type="NCBIfam" id="TIGR02595">
    <property type="entry name" value="PEP_CTERM"/>
    <property type="match status" value="1"/>
</dbReference>
<gene>
    <name evidence="3" type="ORF">GGR88_002487</name>
</gene>
<name>A0ABX0XP41_9SPHN</name>
<accession>A0ABX0XP41</accession>
<comment type="caution">
    <text evidence="3">The sequence shown here is derived from an EMBL/GenBank/DDBJ whole genome shotgun (WGS) entry which is preliminary data.</text>
</comment>
<organism evidence="3 4">
    <name type="scientific">Sphingomonas jejuensis</name>
    <dbReference type="NCBI Taxonomy" id="904715"/>
    <lineage>
        <taxon>Bacteria</taxon>
        <taxon>Pseudomonadati</taxon>
        <taxon>Pseudomonadota</taxon>
        <taxon>Alphaproteobacteria</taxon>
        <taxon>Sphingomonadales</taxon>
        <taxon>Sphingomonadaceae</taxon>
        <taxon>Sphingomonas</taxon>
    </lineage>
</organism>
<feature type="domain" description="Ice-binding protein C-terminal" evidence="2">
    <location>
        <begin position="196"/>
        <end position="220"/>
    </location>
</feature>